<keyword evidence="2" id="KW-0315">Glutamine amidotransferase</keyword>
<dbReference type="STRING" id="868864.Dester_0662"/>
<dbReference type="CDD" id="cd01741">
    <property type="entry name" value="GATase1_1"/>
    <property type="match status" value="1"/>
</dbReference>
<dbReference type="Gene3D" id="3.40.50.880">
    <property type="match status" value="1"/>
</dbReference>
<evidence type="ECO:0000259" key="1">
    <source>
        <dbReference type="Pfam" id="PF00117"/>
    </source>
</evidence>
<accession>F0S390</accession>
<dbReference type="InterPro" id="IPR017926">
    <property type="entry name" value="GATASE"/>
</dbReference>
<dbReference type="InterPro" id="IPR029062">
    <property type="entry name" value="Class_I_gatase-like"/>
</dbReference>
<evidence type="ECO:0000313" key="2">
    <source>
        <dbReference type="EMBL" id="ADY73312.1"/>
    </source>
</evidence>
<dbReference type="HOGENOM" id="CLU_054974_3_1_0"/>
<sequence>MKLLAVKNIEIEGLGSFKESFERRGIEIQEIEASELEDIKHKDFDILVLLGGPMGAYEEEQYPFLKYEKELIRSFYNSGKKILGICLGAQLIASSFGAKVYKGKFGKEIGWYPIYPQDHLEIIYKDAIDVFHWHGDTFDLPEGAVRMASSVMYKNQAFRIGNQVVGLQFHLELTPEDIKKWIESYKDELKSAGISPEELIANDEKWKRLRLYSDVFVEYFLNL</sequence>
<keyword evidence="3" id="KW-1185">Reference proteome</keyword>
<dbReference type="EMBL" id="CP002543">
    <property type="protein sequence ID" value="ADY73312.1"/>
    <property type="molecule type" value="Genomic_DNA"/>
</dbReference>
<gene>
    <name evidence="2" type="ordered locus">Dester_0662</name>
</gene>
<dbReference type="KEGG" id="dte:Dester_0662"/>
<dbReference type="OrthoDB" id="9813383at2"/>
<dbReference type="eggNOG" id="COG0518">
    <property type="taxonomic scope" value="Bacteria"/>
</dbReference>
<feature type="domain" description="Glutamine amidotransferase" evidence="1">
    <location>
        <begin position="24"/>
        <end position="177"/>
    </location>
</feature>
<dbReference type="FunFam" id="3.40.50.880:FF:000033">
    <property type="entry name" value="Glutamine amidotransferase class-I"/>
    <property type="match status" value="1"/>
</dbReference>
<keyword evidence="2" id="KW-0808">Transferase</keyword>
<dbReference type="GO" id="GO:0016740">
    <property type="term" value="F:transferase activity"/>
    <property type="evidence" value="ECO:0007669"/>
    <property type="project" value="UniProtKB-KW"/>
</dbReference>
<dbReference type="RefSeq" id="WP_013638269.1">
    <property type="nucleotide sequence ID" value="NC_015185.1"/>
</dbReference>
<dbReference type="PANTHER" id="PTHR42695:SF5">
    <property type="entry name" value="GLUTAMINE AMIDOTRANSFERASE YLR126C-RELATED"/>
    <property type="match status" value="1"/>
</dbReference>
<reference evidence="2 3" key="1">
    <citation type="journal article" date="2011" name="Stand. Genomic Sci.">
        <title>Complete genome sequence of the thermophilic sulfur-reducer Desulfurobacterium thermolithotrophum type strain (BSA(T)) from a deep-sea hydrothermal vent.</title>
        <authorList>
            <person name="Goker M."/>
            <person name="Daligault H."/>
            <person name="Mwirichia R."/>
            <person name="Lapidus A."/>
            <person name="Lucas S."/>
            <person name="Deshpande S."/>
            <person name="Pagani I."/>
            <person name="Tapia R."/>
            <person name="Cheng J.F."/>
            <person name="Goodwin L."/>
            <person name="Pitluck S."/>
            <person name="Liolios K."/>
            <person name="Ivanova N."/>
            <person name="Mavromatis K."/>
            <person name="Mikhailova N."/>
            <person name="Pati A."/>
            <person name="Chen A."/>
            <person name="Palaniappan K."/>
            <person name="Han C."/>
            <person name="Land M."/>
            <person name="Hauser L."/>
            <person name="Pan C."/>
            <person name="Brambilla E.M."/>
            <person name="Rohde M."/>
            <person name="Spring S."/>
            <person name="Sikorski J."/>
            <person name="Wirth R."/>
            <person name="Detter J.C."/>
            <person name="Woyke T."/>
            <person name="Bristow J."/>
            <person name="Eisen J.A."/>
            <person name="Markowitz V."/>
            <person name="Hugenholtz P."/>
            <person name="Kyrpides N.C."/>
            <person name="Klenk H.P."/>
        </authorList>
    </citation>
    <scope>NUCLEOTIDE SEQUENCE [LARGE SCALE GENOMIC DNA]</scope>
    <source>
        <strain evidence="3">DSM 11699 / BSA</strain>
    </source>
</reference>
<dbReference type="PROSITE" id="PS51273">
    <property type="entry name" value="GATASE_TYPE_1"/>
    <property type="match status" value="1"/>
</dbReference>
<evidence type="ECO:0000313" key="3">
    <source>
        <dbReference type="Proteomes" id="UP000007102"/>
    </source>
</evidence>
<dbReference type="GO" id="GO:0005829">
    <property type="term" value="C:cytosol"/>
    <property type="evidence" value="ECO:0007669"/>
    <property type="project" value="TreeGrafter"/>
</dbReference>
<dbReference type="InParanoid" id="F0S390"/>
<name>F0S390_DESTD</name>
<dbReference type="PANTHER" id="PTHR42695">
    <property type="entry name" value="GLUTAMINE AMIDOTRANSFERASE YLR126C-RELATED"/>
    <property type="match status" value="1"/>
</dbReference>
<dbReference type="InterPro" id="IPR044992">
    <property type="entry name" value="ChyE-like"/>
</dbReference>
<dbReference type="Proteomes" id="UP000007102">
    <property type="component" value="Chromosome"/>
</dbReference>
<proteinExistence type="predicted"/>
<protein>
    <submittedName>
        <fullName evidence="2">Glutamine amidotransferase class-I</fullName>
    </submittedName>
</protein>
<dbReference type="SUPFAM" id="SSF52317">
    <property type="entry name" value="Class I glutamine amidotransferase-like"/>
    <property type="match status" value="1"/>
</dbReference>
<reference evidence="3" key="2">
    <citation type="submission" date="2011-02" db="EMBL/GenBank/DDBJ databases">
        <title>The complete genome of Desulfurobacterium thermolithotrophum DSM 11699.</title>
        <authorList>
            <consortium name="US DOE Joint Genome Institute (JGI-PGF)"/>
            <person name="Lucas S."/>
            <person name="Copeland A."/>
            <person name="Lapidus A."/>
            <person name="Bruce D."/>
            <person name="Goodwin L."/>
            <person name="Pitluck S."/>
            <person name="Kyrpides N."/>
            <person name="Mavromatis K."/>
            <person name="Pagani I."/>
            <person name="Ivanova N."/>
            <person name="Mikhailova N."/>
            <person name="Daligault H."/>
            <person name="Detter J.C."/>
            <person name="Tapia R."/>
            <person name="Han C."/>
            <person name="Land M."/>
            <person name="Hauser L."/>
            <person name="Markowitz V."/>
            <person name="Cheng J.-F."/>
            <person name="Hugenholtz P."/>
            <person name="Woyke T."/>
            <person name="Wu D."/>
            <person name="Spring S."/>
            <person name="Brambilla E."/>
            <person name="Klenk H.-P."/>
            <person name="Eisen J.A."/>
        </authorList>
    </citation>
    <scope>NUCLEOTIDE SEQUENCE [LARGE SCALE GENOMIC DNA]</scope>
    <source>
        <strain evidence="3">DSM 11699 / BSA</strain>
    </source>
</reference>
<dbReference type="Pfam" id="PF00117">
    <property type="entry name" value="GATase"/>
    <property type="match status" value="1"/>
</dbReference>
<dbReference type="AlphaFoldDB" id="F0S390"/>
<organism evidence="2 3">
    <name type="scientific">Desulfurobacterium thermolithotrophum (strain DSM 11699 / BSA)</name>
    <dbReference type="NCBI Taxonomy" id="868864"/>
    <lineage>
        <taxon>Bacteria</taxon>
        <taxon>Pseudomonadati</taxon>
        <taxon>Aquificota</taxon>
        <taxon>Aquificia</taxon>
        <taxon>Desulfurobacteriales</taxon>
        <taxon>Desulfurobacteriaceae</taxon>
        <taxon>Desulfurobacterium</taxon>
    </lineage>
</organism>